<dbReference type="STRING" id="1445607.JCM10512_353"/>
<evidence type="ECO:0000313" key="3">
    <source>
        <dbReference type="Proteomes" id="UP000019131"/>
    </source>
</evidence>
<name>W4UNF7_9BACE</name>
<dbReference type="Gene3D" id="2.60.40.1120">
    <property type="entry name" value="Carboxypeptidase-like, regulatory domain"/>
    <property type="match status" value="1"/>
</dbReference>
<dbReference type="AlphaFoldDB" id="W4UNF7"/>
<feature type="signal peptide" evidence="1">
    <location>
        <begin position="1"/>
        <end position="28"/>
    </location>
</feature>
<dbReference type="InterPro" id="IPR008969">
    <property type="entry name" value="CarboxyPept-like_regulatory"/>
</dbReference>
<evidence type="ECO:0000256" key="1">
    <source>
        <dbReference type="SAM" id="SignalP"/>
    </source>
</evidence>
<keyword evidence="3" id="KW-1185">Reference proteome</keyword>
<accession>W4UNF7</accession>
<dbReference type="Pfam" id="PF13715">
    <property type="entry name" value="CarbopepD_reg_2"/>
    <property type="match status" value="1"/>
</dbReference>
<gene>
    <name evidence="2" type="ORF">JCM10512_353</name>
</gene>
<dbReference type="EMBL" id="BAIV01000002">
    <property type="protein sequence ID" value="GAE82168.1"/>
    <property type="molecule type" value="Genomic_DNA"/>
</dbReference>
<proteinExistence type="predicted"/>
<dbReference type="SUPFAM" id="SSF49464">
    <property type="entry name" value="Carboxypeptidase regulatory domain-like"/>
    <property type="match status" value="1"/>
</dbReference>
<organism evidence="2 3">
    <name type="scientific">Bacteroides reticulotermitis JCM 10512</name>
    <dbReference type="NCBI Taxonomy" id="1445607"/>
    <lineage>
        <taxon>Bacteria</taxon>
        <taxon>Pseudomonadati</taxon>
        <taxon>Bacteroidota</taxon>
        <taxon>Bacteroidia</taxon>
        <taxon>Bacteroidales</taxon>
        <taxon>Bacteroidaceae</taxon>
        <taxon>Bacteroides</taxon>
    </lineage>
</organism>
<reference evidence="2 3" key="1">
    <citation type="journal article" date="2014" name="Genome Announc.">
        <title>Draft Genome Sequence of Bacteroides reticulotermitis Strain JCM 10512T, Isolated from the Gut of a Termite.</title>
        <authorList>
            <person name="Yuki M."/>
            <person name="Oshima K."/>
            <person name="Suda W."/>
            <person name="Sakamoto M."/>
            <person name="Iida T."/>
            <person name="Hattori M."/>
            <person name="Ohkuma M."/>
        </authorList>
    </citation>
    <scope>NUCLEOTIDE SEQUENCE [LARGE SCALE GENOMIC DNA]</scope>
    <source>
        <strain evidence="2 3">JCM 10512</strain>
    </source>
</reference>
<protein>
    <submittedName>
        <fullName evidence="2">TonB-dependent receptor</fullName>
    </submittedName>
</protein>
<comment type="caution">
    <text evidence="2">The sequence shown here is derived from an EMBL/GenBank/DDBJ whole genome shotgun (WGS) entry which is preliminary data.</text>
</comment>
<sequence>MKQHLFHTKLIWLCLFTLLNGISIQTYAAEDNQQSPKKRTVTGTITSEGDNMPIIGANVWLKNSSTGAITNLDGKYSITIDNSVVGGVLVFSYIGMSTQEIAIENQNVINVTLKYETEKIDEVVVIGYGHQKKASVIGSISTIDMAGVKVPGSSISSVLAGQLAGVVA</sequence>
<keyword evidence="2" id="KW-0675">Receptor</keyword>
<feature type="chain" id="PRO_5004850108" evidence="1">
    <location>
        <begin position="29"/>
        <end position="168"/>
    </location>
</feature>
<keyword evidence="1" id="KW-0732">Signal</keyword>
<evidence type="ECO:0000313" key="2">
    <source>
        <dbReference type="EMBL" id="GAE82168.1"/>
    </source>
</evidence>
<dbReference type="Proteomes" id="UP000019131">
    <property type="component" value="Unassembled WGS sequence"/>
</dbReference>